<evidence type="ECO:0000256" key="6">
    <source>
        <dbReference type="ARBA" id="ARBA00022989"/>
    </source>
</evidence>
<feature type="transmembrane region" description="Helical" evidence="9">
    <location>
        <begin position="570"/>
        <end position="591"/>
    </location>
</feature>
<feature type="domain" description="ABC transporter" evidence="10">
    <location>
        <begin position="149"/>
        <end position="386"/>
    </location>
</feature>
<feature type="region of interest" description="Disordered" evidence="8">
    <location>
        <begin position="66"/>
        <end position="106"/>
    </location>
</feature>
<proteinExistence type="predicted"/>
<dbReference type="Proteomes" id="UP001530293">
    <property type="component" value="Unassembled WGS sequence"/>
</dbReference>
<keyword evidence="6 9" id="KW-1133">Transmembrane helix</keyword>
<evidence type="ECO:0000256" key="2">
    <source>
        <dbReference type="ARBA" id="ARBA00022448"/>
    </source>
</evidence>
<dbReference type="InterPro" id="IPR003593">
    <property type="entry name" value="AAA+_ATPase"/>
</dbReference>
<feature type="region of interest" description="Disordered" evidence="8">
    <location>
        <begin position="1"/>
        <end position="44"/>
    </location>
</feature>
<comment type="subcellular location">
    <subcellularLocation>
        <location evidence="1">Membrane</location>
        <topology evidence="1">Multi-pass membrane protein</topology>
    </subcellularLocation>
</comment>
<gene>
    <name evidence="11" type="ORF">ACHAWU_001849</name>
</gene>
<evidence type="ECO:0000313" key="12">
    <source>
        <dbReference type="Proteomes" id="UP001530293"/>
    </source>
</evidence>
<organism evidence="11 12">
    <name type="scientific">Discostella pseudostelligera</name>
    <dbReference type="NCBI Taxonomy" id="259834"/>
    <lineage>
        <taxon>Eukaryota</taxon>
        <taxon>Sar</taxon>
        <taxon>Stramenopiles</taxon>
        <taxon>Ochrophyta</taxon>
        <taxon>Bacillariophyta</taxon>
        <taxon>Coscinodiscophyceae</taxon>
        <taxon>Thalassiosirophycidae</taxon>
        <taxon>Stephanodiscales</taxon>
        <taxon>Stephanodiscaceae</taxon>
        <taxon>Discostella</taxon>
    </lineage>
</organism>
<dbReference type="GO" id="GO:0005524">
    <property type="term" value="F:ATP binding"/>
    <property type="evidence" value="ECO:0007669"/>
    <property type="project" value="UniProtKB-KW"/>
</dbReference>
<dbReference type="AlphaFoldDB" id="A0ABD3MCZ9"/>
<dbReference type="SUPFAM" id="SSF52540">
    <property type="entry name" value="P-loop containing nucleoside triphosphate hydrolases"/>
    <property type="match status" value="1"/>
</dbReference>
<keyword evidence="4" id="KW-0547">Nucleotide-binding</keyword>
<dbReference type="InterPro" id="IPR050352">
    <property type="entry name" value="ABCG_transporters"/>
</dbReference>
<evidence type="ECO:0000256" key="8">
    <source>
        <dbReference type="SAM" id="MobiDB-lite"/>
    </source>
</evidence>
<evidence type="ECO:0000256" key="4">
    <source>
        <dbReference type="ARBA" id="ARBA00022741"/>
    </source>
</evidence>
<dbReference type="Pfam" id="PF01061">
    <property type="entry name" value="ABC2_membrane"/>
    <property type="match status" value="1"/>
</dbReference>
<evidence type="ECO:0000256" key="9">
    <source>
        <dbReference type="SAM" id="Phobius"/>
    </source>
</evidence>
<dbReference type="InterPro" id="IPR013525">
    <property type="entry name" value="ABC2_TM"/>
</dbReference>
<feature type="transmembrane region" description="Helical" evidence="9">
    <location>
        <begin position="681"/>
        <end position="707"/>
    </location>
</feature>
<dbReference type="PANTHER" id="PTHR48041:SF63">
    <property type="entry name" value="EARLY GENE AT 23, ISOFORM C"/>
    <property type="match status" value="1"/>
</dbReference>
<keyword evidence="12" id="KW-1185">Reference proteome</keyword>
<feature type="transmembrane region" description="Helical" evidence="9">
    <location>
        <begin position="764"/>
        <end position="786"/>
    </location>
</feature>
<keyword evidence="5" id="KW-0067">ATP-binding</keyword>
<evidence type="ECO:0000256" key="3">
    <source>
        <dbReference type="ARBA" id="ARBA00022692"/>
    </source>
</evidence>
<feature type="compositionally biased region" description="Low complexity" evidence="8">
    <location>
        <begin position="16"/>
        <end position="39"/>
    </location>
</feature>
<evidence type="ECO:0000256" key="1">
    <source>
        <dbReference type="ARBA" id="ARBA00004141"/>
    </source>
</evidence>
<dbReference type="GO" id="GO:0016020">
    <property type="term" value="C:membrane"/>
    <property type="evidence" value="ECO:0007669"/>
    <property type="project" value="UniProtKB-SubCell"/>
</dbReference>
<dbReference type="EMBL" id="JALLBG020000182">
    <property type="protein sequence ID" value="KAL3760514.1"/>
    <property type="molecule type" value="Genomic_DNA"/>
</dbReference>
<dbReference type="PROSITE" id="PS00211">
    <property type="entry name" value="ABC_TRANSPORTER_1"/>
    <property type="match status" value="1"/>
</dbReference>
<evidence type="ECO:0000313" key="11">
    <source>
        <dbReference type="EMBL" id="KAL3760514.1"/>
    </source>
</evidence>
<feature type="transmembrane region" description="Helical" evidence="9">
    <location>
        <begin position="534"/>
        <end position="558"/>
    </location>
</feature>
<comment type="caution">
    <text evidence="11">The sequence shown here is derived from an EMBL/GenBank/DDBJ whole genome shotgun (WGS) entry which is preliminary data.</text>
</comment>
<keyword evidence="7 9" id="KW-0472">Membrane</keyword>
<evidence type="ECO:0000256" key="5">
    <source>
        <dbReference type="ARBA" id="ARBA00022840"/>
    </source>
</evidence>
<dbReference type="PANTHER" id="PTHR48041">
    <property type="entry name" value="ABC TRANSPORTER G FAMILY MEMBER 28"/>
    <property type="match status" value="1"/>
</dbReference>
<keyword evidence="3 9" id="KW-0812">Transmembrane</keyword>
<evidence type="ECO:0000259" key="10">
    <source>
        <dbReference type="PROSITE" id="PS50893"/>
    </source>
</evidence>
<dbReference type="InterPro" id="IPR017871">
    <property type="entry name" value="ABC_transporter-like_CS"/>
</dbReference>
<keyword evidence="2" id="KW-0813">Transport</keyword>
<dbReference type="InterPro" id="IPR003439">
    <property type="entry name" value="ABC_transporter-like_ATP-bd"/>
</dbReference>
<dbReference type="SMART" id="SM00382">
    <property type="entry name" value="AAA"/>
    <property type="match status" value="1"/>
</dbReference>
<name>A0ABD3MCZ9_9STRA</name>
<protein>
    <recommendedName>
        <fullName evidence="10">ABC transporter domain-containing protein</fullName>
    </recommendedName>
</protein>
<feature type="transmembrane region" description="Helical" evidence="9">
    <location>
        <begin position="645"/>
        <end position="669"/>
    </location>
</feature>
<dbReference type="Gene3D" id="3.40.50.300">
    <property type="entry name" value="P-loop containing nucleotide triphosphate hydrolases"/>
    <property type="match status" value="1"/>
</dbReference>
<dbReference type="PROSITE" id="PS50893">
    <property type="entry name" value="ABC_TRANSPORTER_2"/>
    <property type="match status" value="1"/>
</dbReference>
<dbReference type="InterPro" id="IPR027417">
    <property type="entry name" value="P-loop_NTPase"/>
</dbReference>
<evidence type="ECO:0000256" key="7">
    <source>
        <dbReference type="ARBA" id="ARBA00023136"/>
    </source>
</evidence>
<reference evidence="11 12" key="1">
    <citation type="submission" date="2024-10" db="EMBL/GenBank/DDBJ databases">
        <title>Updated reference genomes for cyclostephanoid diatoms.</title>
        <authorList>
            <person name="Roberts W.R."/>
            <person name="Alverson A.J."/>
        </authorList>
    </citation>
    <scope>NUCLEOTIDE SEQUENCE [LARGE SCALE GENOMIC DNA]</scope>
    <source>
        <strain evidence="11 12">AJA232-27</strain>
    </source>
</reference>
<dbReference type="Pfam" id="PF00005">
    <property type="entry name" value="ABC_tran"/>
    <property type="match status" value="1"/>
</dbReference>
<sequence>MSNRFTNDVDVEVGEQQQLASTNSSSSTSSSSSSQQQQLHHPPATGAVTATIIDASTTFSAVIGNNNNNNQCQQPQHEVAATNTSSTSTTTPPPPQSSNSTGGKHLRWTRITKTVDLKKDGKHGGGLLRGSIAATGGGLSPSSDADDDLGIELASQQQQQRKTILNGVSGSASPGQVLAIMGPSGSGKTSILDILSGRSSYDSGIITIDGEVVTDRIMKKMKKKVAYVKQNDLFFGHLTVRDQLTYTAFLRLPSALTKNKKILEVNRIIKLLRLSKCADTPIERISGGEKKRVNIGSELLTDPSNILLDEPTSGLDSTSAVALLQILDSLARKEGKTIITSIHQPSSAVFFAFDKLMLLADGNVVYFGTPRGSLEYVKQLGLECPPGYNAADHHMDLLVVDSAVDDEEDDEEEKSCDVENGVDDFMVNGEVDNISGTTGLRQRKSGNAQRQSTTITTRQKLIASWDSEASARQIEEEGAAEFAQFGISIDGSSRHSQLLGRRQSTVMTEKSFNTTWWTQYTVLVHRSMKNSRSAIFTTLNLIKSGAIGLMVGLLWYQMPYTEATVYDRSSYFFFTMTFWVFDAMFTAYMTFPLERAIIFKERSSGAYHLSAYFIAKTTSEAPARLALPAIYMVISYWMSGVNNNFGIFVATTICSLLSVLAGESIGLFLGAAVLDLEKGMVIMTVAALTLMVVGGFFVRIIPTWLLWLGYLSPFKYSYNSSVQLVFNQPVPCDGSKVLAACKGGAEGYASKEDVLEFLGVQYSAGLNAALLFCIFVIIRIMAFFALRSKKAEERI</sequence>
<accession>A0ABD3MCZ9</accession>